<dbReference type="AlphaFoldDB" id="A0A6M3JQB3"/>
<organism evidence="1">
    <name type="scientific">viral metagenome</name>
    <dbReference type="NCBI Taxonomy" id="1070528"/>
    <lineage>
        <taxon>unclassified sequences</taxon>
        <taxon>metagenomes</taxon>
        <taxon>organismal metagenomes</taxon>
    </lineage>
</organism>
<evidence type="ECO:0000313" key="1">
    <source>
        <dbReference type="EMBL" id="QJA71458.1"/>
    </source>
</evidence>
<gene>
    <name evidence="1" type="ORF">MM415A03168_0004</name>
</gene>
<sequence>MVRAFLCKIGWHTFKSYREIVKYNPKNTYQFAVFRICNKCGYEKKIFEKK</sequence>
<proteinExistence type="predicted"/>
<protein>
    <submittedName>
        <fullName evidence="1">Uncharacterized protein</fullName>
    </submittedName>
</protein>
<dbReference type="EMBL" id="MT141875">
    <property type="protein sequence ID" value="QJA71458.1"/>
    <property type="molecule type" value="Genomic_DNA"/>
</dbReference>
<accession>A0A6M3JQB3</accession>
<name>A0A6M3JQB3_9ZZZZ</name>
<reference evidence="1" key="1">
    <citation type="submission" date="2020-03" db="EMBL/GenBank/DDBJ databases">
        <title>The deep terrestrial virosphere.</title>
        <authorList>
            <person name="Holmfeldt K."/>
            <person name="Nilsson E."/>
            <person name="Simone D."/>
            <person name="Lopez-Fernandez M."/>
            <person name="Wu X."/>
            <person name="de Brujin I."/>
            <person name="Lundin D."/>
            <person name="Andersson A."/>
            <person name="Bertilsson S."/>
            <person name="Dopson M."/>
        </authorList>
    </citation>
    <scope>NUCLEOTIDE SEQUENCE</scope>
    <source>
        <strain evidence="1">MM415A03168</strain>
    </source>
</reference>